<sequence length="91" mass="10289">MVLEKSGNPKNLDHPSLPKHPGKLNDSRCNSFEYRGRCPSSPSPSHSSTPPEGGMYSHWRRDPKPPHYCTHEQELEKSGKENHGINLKCKN</sequence>
<gene>
    <name evidence="2" type="ORF">AVEN_1090_1</name>
</gene>
<reference evidence="2 3" key="1">
    <citation type="journal article" date="2019" name="Sci. Rep.">
        <title>Orb-weaving spider Araneus ventricosus genome elucidates the spidroin gene catalogue.</title>
        <authorList>
            <person name="Kono N."/>
            <person name="Nakamura H."/>
            <person name="Ohtoshi R."/>
            <person name="Moran D.A.P."/>
            <person name="Shinohara A."/>
            <person name="Yoshida Y."/>
            <person name="Fujiwara M."/>
            <person name="Mori M."/>
            <person name="Tomita M."/>
            <person name="Arakawa K."/>
        </authorList>
    </citation>
    <scope>NUCLEOTIDE SEQUENCE [LARGE SCALE GENOMIC DNA]</scope>
</reference>
<dbReference type="AlphaFoldDB" id="A0A4Y2N9J1"/>
<keyword evidence="3" id="KW-1185">Reference proteome</keyword>
<comment type="caution">
    <text evidence="2">The sequence shown here is derived from an EMBL/GenBank/DDBJ whole genome shotgun (WGS) entry which is preliminary data.</text>
</comment>
<evidence type="ECO:0000313" key="2">
    <source>
        <dbReference type="EMBL" id="GBN35572.1"/>
    </source>
</evidence>
<dbReference type="Proteomes" id="UP000499080">
    <property type="component" value="Unassembled WGS sequence"/>
</dbReference>
<organism evidence="2 3">
    <name type="scientific">Araneus ventricosus</name>
    <name type="common">Orbweaver spider</name>
    <name type="synonym">Epeira ventricosa</name>
    <dbReference type="NCBI Taxonomy" id="182803"/>
    <lineage>
        <taxon>Eukaryota</taxon>
        <taxon>Metazoa</taxon>
        <taxon>Ecdysozoa</taxon>
        <taxon>Arthropoda</taxon>
        <taxon>Chelicerata</taxon>
        <taxon>Arachnida</taxon>
        <taxon>Araneae</taxon>
        <taxon>Araneomorphae</taxon>
        <taxon>Entelegynae</taxon>
        <taxon>Araneoidea</taxon>
        <taxon>Araneidae</taxon>
        <taxon>Araneus</taxon>
    </lineage>
</organism>
<feature type="region of interest" description="Disordered" evidence="1">
    <location>
        <begin position="1"/>
        <end position="91"/>
    </location>
</feature>
<dbReference type="EMBL" id="BGPR01008715">
    <property type="protein sequence ID" value="GBN35572.1"/>
    <property type="molecule type" value="Genomic_DNA"/>
</dbReference>
<protein>
    <submittedName>
        <fullName evidence="2">Uncharacterized protein</fullName>
    </submittedName>
</protein>
<evidence type="ECO:0000256" key="1">
    <source>
        <dbReference type="SAM" id="MobiDB-lite"/>
    </source>
</evidence>
<proteinExistence type="predicted"/>
<name>A0A4Y2N9J1_ARAVE</name>
<feature type="compositionally biased region" description="Basic and acidic residues" evidence="1">
    <location>
        <begin position="59"/>
        <end position="83"/>
    </location>
</feature>
<evidence type="ECO:0000313" key="3">
    <source>
        <dbReference type="Proteomes" id="UP000499080"/>
    </source>
</evidence>
<feature type="compositionally biased region" description="Low complexity" evidence="1">
    <location>
        <begin position="39"/>
        <end position="51"/>
    </location>
</feature>
<accession>A0A4Y2N9J1</accession>